<evidence type="ECO:0000256" key="1">
    <source>
        <dbReference type="ARBA" id="ARBA00004651"/>
    </source>
</evidence>
<sequence length="846" mass="94246">MIFRWFIREWKTPSLIIVWLAMSLSVAAILALGSLGDRLEQRLNIYSKEFMAGDLVLRSTRPAQEEWLQKAYSFDLEISRQLSFQTMAFVALADESIPYDPLEAAPPLLVSVKATDNLYPLYGELVTEPLGLTVQQGGVLVAEDILIKLNLSIGDQLEIGDATFSIIGKIVKEPDAGFSGIQSAPKVLMHIDDIDKTGAVQLGSRLTYRYMLAGEKTQVDRFYDYLKPILPATYRFVGEGDSGSGVNRTVDRARQFLILCSILTLLLSGSAVMVAMTHYTKTRYQLVAVLKTMGATHKTLRRWIVGQWVMLLILSIATGGLLGIATEQGLIYVLRNVLPKDLPEASFKPWIWAAVSLIIMAFLVGLRPYLQLLVTPPIRVLRQTTLKPFIPLKIYLPGITLFSIGLLFSLVGFNKIVWSVLLGIGFLAALLGLVGWLLLKLLRSIKSTFLPFRLAVNRLLHQPRITFSQLSAFSLSFMLLSLLIAMQSDLLDRWQAQLPKDTPSYILMNINEGQKNQIDEFWNNQDIVTSRDYFTIVLARITELNGVEIKSALGEKAQRAEALNREINLTQLNTLPETNELIAGTWPPKPGETSIEQSVAEQIGISLGDSLTFDSGGRIFNAKVTSIRKVDWESLQLNFYFIFPEGQLDAYTKMWITPLIFDDKYGASSENATNVTANEDANASSKVRMMAEFSRTFPSVSVLDVSALVTLAGNIISQISGALQFMAALVILCGVLLMFAQVQVSMRQRHIELVVYKTLGASRSILNKTIWIEFLILGLVAGLVAILGAEVALWGLHVYVFDFPWTPNFKLWLFTPIASSGLLVLCGWLLSRKLVNYQSNLRALNQ</sequence>
<feature type="transmembrane region" description="Helical" evidence="6">
    <location>
        <begin position="696"/>
        <end position="716"/>
    </location>
</feature>
<dbReference type="EMBL" id="JBHLXE010000111">
    <property type="protein sequence ID" value="MFC0180999.1"/>
    <property type="molecule type" value="Genomic_DNA"/>
</dbReference>
<dbReference type="InterPro" id="IPR049727">
    <property type="entry name" value="YbbP"/>
</dbReference>
<gene>
    <name evidence="8" type="primary">ybbP</name>
    <name evidence="8" type="ORF">ACFFIT_13045</name>
</gene>
<keyword evidence="5 6" id="KW-0472">Membrane</keyword>
<feature type="transmembrane region" description="Helical" evidence="6">
    <location>
        <begin position="811"/>
        <end position="830"/>
    </location>
</feature>
<dbReference type="PANTHER" id="PTHR30287:SF1">
    <property type="entry name" value="INNER MEMBRANE PROTEIN"/>
    <property type="match status" value="1"/>
</dbReference>
<feature type="domain" description="ABC3 transporter permease C-terminal" evidence="7">
    <location>
        <begin position="260"/>
        <end position="369"/>
    </location>
</feature>
<evidence type="ECO:0000313" key="9">
    <source>
        <dbReference type="Proteomes" id="UP001589758"/>
    </source>
</evidence>
<feature type="domain" description="ABC3 transporter permease C-terminal" evidence="7">
    <location>
        <begin position="725"/>
        <end position="837"/>
    </location>
</feature>
<evidence type="ECO:0000256" key="2">
    <source>
        <dbReference type="ARBA" id="ARBA00022475"/>
    </source>
</evidence>
<dbReference type="NCBIfam" id="NF041854">
    <property type="entry name" value="ABC_perm_YbbP"/>
    <property type="match status" value="1"/>
</dbReference>
<keyword evidence="2" id="KW-1003">Cell membrane</keyword>
<feature type="transmembrane region" description="Helical" evidence="6">
    <location>
        <begin position="722"/>
        <end position="740"/>
    </location>
</feature>
<name>A0ABV6CDC6_9GAMM</name>
<organism evidence="8 9">
    <name type="scientific">Thorsellia kenyensis</name>
    <dbReference type="NCBI Taxonomy" id="1549888"/>
    <lineage>
        <taxon>Bacteria</taxon>
        <taxon>Pseudomonadati</taxon>
        <taxon>Pseudomonadota</taxon>
        <taxon>Gammaproteobacteria</taxon>
        <taxon>Enterobacterales</taxon>
        <taxon>Thorselliaceae</taxon>
        <taxon>Thorsellia</taxon>
    </lineage>
</organism>
<feature type="transmembrane region" description="Helical" evidence="6">
    <location>
        <begin position="416"/>
        <end position="439"/>
    </location>
</feature>
<proteinExistence type="predicted"/>
<keyword evidence="3 6" id="KW-0812">Transmembrane</keyword>
<reference evidence="8 9" key="1">
    <citation type="submission" date="2024-09" db="EMBL/GenBank/DDBJ databases">
        <authorList>
            <person name="Sun Q."/>
            <person name="Mori K."/>
        </authorList>
    </citation>
    <scope>NUCLEOTIDE SEQUENCE [LARGE SCALE GENOMIC DNA]</scope>
    <source>
        <strain evidence="8 9">CCM 8545</strain>
    </source>
</reference>
<evidence type="ECO:0000256" key="4">
    <source>
        <dbReference type="ARBA" id="ARBA00022989"/>
    </source>
</evidence>
<comment type="caution">
    <text evidence="8">The sequence shown here is derived from an EMBL/GenBank/DDBJ whole genome shotgun (WGS) entry which is preliminary data.</text>
</comment>
<dbReference type="RefSeq" id="WP_385878335.1">
    <property type="nucleotide sequence ID" value="NZ_JBHLXE010000111.1"/>
</dbReference>
<feature type="transmembrane region" description="Helical" evidence="6">
    <location>
        <begin position="256"/>
        <end position="276"/>
    </location>
</feature>
<feature type="transmembrane region" description="Helical" evidence="6">
    <location>
        <begin position="308"/>
        <end position="330"/>
    </location>
</feature>
<keyword evidence="4 6" id="KW-1133">Transmembrane helix</keyword>
<protein>
    <submittedName>
        <fullName evidence="8">ABC transporter permease subunit YbbP</fullName>
    </submittedName>
</protein>
<dbReference type="PANTHER" id="PTHR30287">
    <property type="entry name" value="MEMBRANE COMPONENT OF PREDICTED ABC SUPERFAMILY METABOLITE UPTAKE TRANSPORTER"/>
    <property type="match status" value="1"/>
</dbReference>
<dbReference type="InterPro" id="IPR038766">
    <property type="entry name" value="Membrane_comp_ABC_pdt"/>
</dbReference>
<dbReference type="Proteomes" id="UP001589758">
    <property type="component" value="Unassembled WGS sequence"/>
</dbReference>
<accession>A0ABV6CDC6</accession>
<evidence type="ECO:0000313" key="8">
    <source>
        <dbReference type="EMBL" id="MFC0180999.1"/>
    </source>
</evidence>
<dbReference type="InterPro" id="IPR003838">
    <property type="entry name" value="ABC3_permease_C"/>
</dbReference>
<dbReference type="Pfam" id="PF02687">
    <property type="entry name" value="FtsX"/>
    <property type="match status" value="2"/>
</dbReference>
<evidence type="ECO:0000256" key="6">
    <source>
        <dbReference type="SAM" id="Phobius"/>
    </source>
</evidence>
<comment type="subcellular location">
    <subcellularLocation>
        <location evidence="1">Cell membrane</location>
        <topology evidence="1">Multi-pass membrane protein</topology>
    </subcellularLocation>
</comment>
<evidence type="ECO:0000256" key="5">
    <source>
        <dbReference type="ARBA" id="ARBA00023136"/>
    </source>
</evidence>
<feature type="transmembrane region" description="Helical" evidence="6">
    <location>
        <begin position="774"/>
        <end position="799"/>
    </location>
</feature>
<evidence type="ECO:0000256" key="3">
    <source>
        <dbReference type="ARBA" id="ARBA00022692"/>
    </source>
</evidence>
<feature type="transmembrane region" description="Helical" evidence="6">
    <location>
        <begin position="390"/>
        <end position="410"/>
    </location>
</feature>
<keyword evidence="9" id="KW-1185">Reference proteome</keyword>
<feature type="transmembrane region" description="Helical" evidence="6">
    <location>
        <begin position="350"/>
        <end position="370"/>
    </location>
</feature>
<evidence type="ECO:0000259" key="7">
    <source>
        <dbReference type="Pfam" id="PF02687"/>
    </source>
</evidence>